<evidence type="ECO:0000313" key="4">
    <source>
        <dbReference type="Proteomes" id="UP000824540"/>
    </source>
</evidence>
<keyword evidence="4" id="KW-1185">Reference proteome</keyword>
<dbReference type="AlphaFoldDB" id="A0A8T2MK77"/>
<dbReference type="EMBL" id="JAFBMS010000218">
    <property type="protein sequence ID" value="KAG9333065.1"/>
    <property type="molecule type" value="Genomic_DNA"/>
</dbReference>
<feature type="region of interest" description="Disordered" evidence="1">
    <location>
        <begin position="26"/>
        <end position="53"/>
    </location>
</feature>
<reference evidence="2" key="1">
    <citation type="thesis" date="2021" institute="BYU ScholarsArchive" country="Provo, UT, USA">
        <title>Applications of and Algorithms for Genome Assembly and Genomic Analyses with an Emphasis on Marine Teleosts.</title>
        <authorList>
            <person name="Pickett B.D."/>
        </authorList>
    </citation>
    <scope>NUCLEOTIDE SEQUENCE</scope>
    <source>
        <strain evidence="2">HI-2016</strain>
    </source>
</reference>
<proteinExistence type="predicted"/>
<dbReference type="Proteomes" id="UP000824540">
    <property type="component" value="Unassembled WGS sequence"/>
</dbReference>
<name>A0A8T2MK77_9TELE</name>
<sequence>MSSYQKMFLRPKKVIPRIPLPAHSKVPHVPVRARQGDSNASWDMSRRQSHGRLARDHLITHTLKALRKL</sequence>
<gene>
    <name evidence="2" type="ORF">JZ751_012726</name>
    <name evidence="3" type="ORF">JZ751_013533</name>
</gene>
<evidence type="ECO:0000256" key="1">
    <source>
        <dbReference type="SAM" id="MobiDB-lite"/>
    </source>
</evidence>
<evidence type="ECO:0000313" key="3">
    <source>
        <dbReference type="EMBL" id="KAG9333065.1"/>
    </source>
</evidence>
<protein>
    <submittedName>
        <fullName evidence="2">Uncharacterized protein</fullName>
    </submittedName>
</protein>
<comment type="caution">
    <text evidence="2">The sequence shown here is derived from an EMBL/GenBank/DDBJ whole genome shotgun (WGS) entry which is preliminary data.</text>
</comment>
<evidence type="ECO:0000313" key="2">
    <source>
        <dbReference type="EMBL" id="KAG9328624.1"/>
    </source>
</evidence>
<organism evidence="2 4">
    <name type="scientific">Albula glossodonta</name>
    <name type="common">roundjaw bonefish</name>
    <dbReference type="NCBI Taxonomy" id="121402"/>
    <lineage>
        <taxon>Eukaryota</taxon>
        <taxon>Metazoa</taxon>
        <taxon>Chordata</taxon>
        <taxon>Craniata</taxon>
        <taxon>Vertebrata</taxon>
        <taxon>Euteleostomi</taxon>
        <taxon>Actinopterygii</taxon>
        <taxon>Neopterygii</taxon>
        <taxon>Teleostei</taxon>
        <taxon>Albuliformes</taxon>
        <taxon>Albulidae</taxon>
        <taxon>Albula</taxon>
    </lineage>
</organism>
<accession>A0A8T2MK77</accession>
<dbReference type="OrthoDB" id="5966510at2759"/>
<dbReference type="EMBL" id="JAFBMS010002018">
    <property type="protein sequence ID" value="KAG9328624.1"/>
    <property type="molecule type" value="Genomic_DNA"/>
</dbReference>